<protein>
    <submittedName>
        <fullName evidence="8">LPXTG-motif cell wall anchor domain-containing protein</fullName>
    </submittedName>
</protein>
<organism evidence="8 9">
    <name type="scientific">Glycomyces sambucus</name>
    <dbReference type="NCBI Taxonomy" id="380244"/>
    <lineage>
        <taxon>Bacteria</taxon>
        <taxon>Bacillati</taxon>
        <taxon>Actinomycetota</taxon>
        <taxon>Actinomycetes</taxon>
        <taxon>Glycomycetales</taxon>
        <taxon>Glycomycetaceae</taxon>
        <taxon>Glycomyces</taxon>
    </lineage>
</organism>
<feature type="chain" id="PRO_5038639693" evidence="6">
    <location>
        <begin position="27"/>
        <end position="536"/>
    </location>
</feature>
<keyword evidence="9" id="KW-1185">Reference proteome</keyword>
<evidence type="ECO:0000313" key="8">
    <source>
        <dbReference type="EMBL" id="SDL60976.1"/>
    </source>
</evidence>
<dbReference type="NCBIfam" id="TIGR01167">
    <property type="entry name" value="LPXTG_anchor"/>
    <property type="match status" value="1"/>
</dbReference>
<keyword evidence="1" id="KW-0134">Cell wall</keyword>
<feature type="domain" description="Gram-positive cocci surface proteins LPxTG" evidence="7">
    <location>
        <begin position="483"/>
        <end position="517"/>
    </location>
</feature>
<dbReference type="Proteomes" id="UP000198662">
    <property type="component" value="Unassembled WGS sequence"/>
</dbReference>
<gene>
    <name evidence="8" type="ORF">SAMN05216298_4495</name>
</gene>
<dbReference type="InterPro" id="IPR019931">
    <property type="entry name" value="LPXTG_anchor"/>
</dbReference>
<dbReference type="STRING" id="380244.SAMN05216298_4495"/>
<dbReference type="AlphaFoldDB" id="A0A1G9LGF5"/>
<keyword evidence="2" id="KW-0964">Secreted</keyword>
<proteinExistence type="predicted"/>
<evidence type="ECO:0000256" key="2">
    <source>
        <dbReference type="ARBA" id="ARBA00022525"/>
    </source>
</evidence>
<dbReference type="InterPro" id="IPR006311">
    <property type="entry name" value="TAT_signal"/>
</dbReference>
<keyword evidence="5" id="KW-0812">Transmembrane</keyword>
<evidence type="ECO:0000256" key="1">
    <source>
        <dbReference type="ARBA" id="ARBA00022512"/>
    </source>
</evidence>
<evidence type="ECO:0000259" key="7">
    <source>
        <dbReference type="Pfam" id="PF00746"/>
    </source>
</evidence>
<keyword evidence="3 6" id="KW-0732">Signal</keyword>
<keyword evidence="5" id="KW-0472">Membrane</keyword>
<dbReference type="OrthoDB" id="5175240at2"/>
<dbReference type="RefSeq" id="WP_091053688.1">
    <property type="nucleotide sequence ID" value="NZ_FNGF01000007.1"/>
</dbReference>
<reference evidence="9" key="1">
    <citation type="submission" date="2016-10" db="EMBL/GenBank/DDBJ databases">
        <authorList>
            <person name="Varghese N."/>
            <person name="Submissions S."/>
        </authorList>
    </citation>
    <scope>NUCLEOTIDE SEQUENCE [LARGE SCALE GENOMIC DNA]</scope>
    <source>
        <strain evidence="9">CGMCC 4.3147</strain>
    </source>
</reference>
<evidence type="ECO:0000313" key="9">
    <source>
        <dbReference type="Proteomes" id="UP000198662"/>
    </source>
</evidence>
<dbReference type="Pfam" id="PF00746">
    <property type="entry name" value="Gram_pos_anchor"/>
    <property type="match status" value="1"/>
</dbReference>
<dbReference type="PROSITE" id="PS51318">
    <property type="entry name" value="TAT"/>
    <property type="match status" value="1"/>
</dbReference>
<evidence type="ECO:0000256" key="6">
    <source>
        <dbReference type="SAM" id="SignalP"/>
    </source>
</evidence>
<feature type="signal peptide" evidence="6">
    <location>
        <begin position="1"/>
        <end position="26"/>
    </location>
</feature>
<sequence length="536" mass="56020">MRTPFDRAGRLAAALAALLAASAAGAGAFAPPAAAQNPAPSSVVLDLDGPLVAGGTPRAATLDVAFDEDPTGPLVMALDVDAPDSTVYFGQGAGCHTYDPSPYIECEIEEAGTANAFGFAVAAATGTELGEYDYTLTIYYGAVEVHTETGTVEVVEERYEGVFTDYAIEDTTATGVGPGAVVDVNPRFSAGSAFPGDLYATVLWFGTGLRGMGAEGVRNDAPWDNCTPNIWETMFDGYFCFFLDFEDSPGTAYQLSEPIPYTVDANAPGPLAVCGCGYHVFALNEETYERDFGELSWDEGSANLIELVTAADQGAVDGDDAADLVIETTANPYDLTVAGADLGGGEVEVTVPIGNDGPAMAAYRPEFEAEPSFLLRGQLPEGAQLVSVAEVDIYGWRCLDDSEIDDRREALEAGSGLDRIDFACVFNGLDPGESIDVVLTIDTTDATGRAGRIEVDAFYRGVDGVNLDGDMSNNAAALTVDDRSLPNTGNSSIVFIAVAAGAVVIGVVLFLITRRREQPAAAPDLTEDTGATGPER</sequence>
<dbReference type="EMBL" id="FNGF01000007">
    <property type="protein sequence ID" value="SDL60976.1"/>
    <property type="molecule type" value="Genomic_DNA"/>
</dbReference>
<evidence type="ECO:0000256" key="3">
    <source>
        <dbReference type="ARBA" id="ARBA00022729"/>
    </source>
</evidence>
<evidence type="ECO:0000256" key="5">
    <source>
        <dbReference type="SAM" id="Phobius"/>
    </source>
</evidence>
<accession>A0A1G9LGF5</accession>
<feature type="transmembrane region" description="Helical" evidence="5">
    <location>
        <begin position="493"/>
        <end position="512"/>
    </location>
</feature>
<keyword evidence="5" id="KW-1133">Transmembrane helix</keyword>
<keyword evidence="4" id="KW-0572">Peptidoglycan-anchor</keyword>
<name>A0A1G9LGF5_9ACTN</name>
<evidence type="ECO:0000256" key="4">
    <source>
        <dbReference type="ARBA" id="ARBA00023088"/>
    </source>
</evidence>